<dbReference type="Pfam" id="PF00353">
    <property type="entry name" value="HemolysinCabind"/>
    <property type="match status" value="1"/>
</dbReference>
<dbReference type="Gene3D" id="2.60.40.2030">
    <property type="match status" value="1"/>
</dbReference>
<keyword evidence="1" id="KW-0106">Calcium</keyword>
<dbReference type="SUPFAM" id="SSF53300">
    <property type="entry name" value="vWA-like"/>
    <property type="match status" value="1"/>
</dbReference>
<dbReference type="PROSITE" id="PS00330">
    <property type="entry name" value="HEMOLYSIN_CALCIUM"/>
    <property type="match status" value="3"/>
</dbReference>
<dbReference type="InterPro" id="IPR018511">
    <property type="entry name" value="Hemolysin-typ_Ca-bd_CS"/>
</dbReference>
<dbReference type="SUPFAM" id="SSF141072">
    <property type="entry name" value="CalX-like"/>
    <property type="match status" value="1"/>
</dbReference>
<feature type="compositionally biased region" description="Polar residues" evidence="2">
    <location>
        <begin position="1"/>
        <end position="15"/>
    </location>
</feature>
<organism evidence="4 5">
    <name type="scientific">Amphritea pacifica</name>
    <dbReference type="NCBI Taxonomy" id="2811233"/>
    <lineage>
        <taxon>Bacteria</taxon>
        <taxon>Pseudomonadati</taxon>
        <taxon>Pseudomonadota</taxon>
        <taxon>Gammaproteobacteria</taxon>
        <taxon>Oceanospirillales</taxon>
        <taxon>Oceanospirillaceae</taxon>
        <taxon>Amphritea</taxon>
    </lineage>
</organism>
<feature type="domain" description="VWFA" evidence="3">
    <location>
        <begin position="820"/>
        <end position="1034"/>
    </location>
</feature>
<dbReference type="SUPFAM" id="SSF51120">
    <property type="entry name" value="beta-Roll"/>
    <property type="match status" value="1"/>
</dbReference>
<accession>A0ABS2WD53</accession>
<dbReference type="Proteomes" id="UP000760472">
    <property type="component" value="Unassembled WGS sequence"/>
</dbReference>
<feature type="region of interest" description="Disordered" evidence="2">
    <location>
        <begin position="1"/>
        <end position="63"/>
    </location>
</feature>
<reference evidence="4 5" key="1">
    <citation type="submission" date="2021-02" db="EMBL/GenBank/DDBJ databases">
        <title>A novel species of genus Amphritea isolated from a fishpond in China.</title>
        <authorList>
            <person name="Lu H."/>
        </authorList>
    </citation>
    <scope>NUCLEOTIDE SEQUENCE [LARGE SCALE GENOMIC DNA]</scope>
    <source>
        <strain evidence="4 5">RP18W</strain>
    </source>
</reference>
<feature type="region of interest" description="Disordered" evidence="2">
    <location>
        <begin position="1360"/>
        <end position="1413"/>
    </location>
</feature>
<name>A0ABS2WD53_9GAMM</name>
<dbReference type="InterPro" id="IPR002035">
    <property type="entry name" value="VWF_A"/>
</dbReference>
<gene>
    <name evidence="4" type="ORF">JW498_19435</name>
</gene>
<protein>
    <recommendedName>
        <fullName evidence="3">VWFA domain-containing protein</fullName>
    </recommendedName>
</protein>
<dbReference type="RefSeq" id="WP_332874038.1">
    <property type="nucleotide sequence ID" value="NZ_JAFFZP010000043.1"/>
</dbReference>
<evidence type="ECO:0000256" key="1">
    <source>
        <dbReference type="ARBA" id="ARBA00022837"/>
    </source>
</evidence>
<dbReference type="InterPro" id="IPR011049">
    <property type="entry name" value="Serralysin-like_metalloprot_C"/>
</dbReference>
<dbReference type="InterPro" id="IPR036465">
    <property type="entry name" value="vWFA_dom_sf"/>
</dbReference>
<dbReference type="PROSITE" id="PS50234">
    <property type="entry name" value="VWFA"/>
    <property type="match status" value="1"/>
</dbReference>
<feature type="non-terminal residue" evidence="4">
    <location>
        <position position="1"/>
    </location>
</feature>
<evidence type="ECO:0000256" key="2">
    <source>
        <dbReference type="SAM" id="MobiDB-lite"/>
    </source>
</evidence>
<dbReference type="InterPro" id="IPR001343">
    <property type="entry name" value="Hemolysn_Ca-bd"/>
</dbReference>
<sequence length="1581" mass="161062">GETFTATLSNNSAGSTIADGTATGTILDDGTGPGPFDPSGPGTPDNDVPTLSVSSPSVGEGGQMEFTISLSNPSIEPISFSVATVDTGSATDTTDYSPALEYFNTGSSLWEPVTGDLSFAPGDTTLQVRSATVQDALVEGPESFDLTATVTGGTTTNSNATGTGTITDDDHIPDAVNSSASTLEDTTLTFSAADFGFSDADAGNSLQAVRIESLPTDGTLFFNGVEITAANLTSFNGGSNEISNTEIGLLTFEPALNDSGYDSYNAAGEGDQLNDYDSFTFGVSDGVNWSTSPATLTIDVTPVADAPTLTVDGVQSSGGVDLVDLITVPASEGLIKTVYTNVGISPATIDSNTIEAIADGLTGGTTTVETQPYRAGGNGVDNIPVDNLEVTTGVIYLEAGTTLSFNGYSDDAFRIELGGTTLIDTTGDAYGDYDTSTVGTAAVGSGTVSTYGDFTAASTGYYTFEMYIYNHIGAGDLSVNVSVNGGASQPFDTAAVNMYTGIDAVDAAQGQHSDLILTSGSDGGYYPVELNKGYEGSPIKLSAINAALVDTDGSEVLSSIVISAIPEGSVLTDGTNSFTATAGNTEVDVTSWNLDNLSYTANVDLPEGQTRVDNIVVTATSQEIASGAVVDTATQVANLDITVIALNNAPQISSVQSAVVSEEGLPAGVVDNQPVPGDTTNAAEFTGTYTATDIDTGDILTASLNSITTVTTSDGTPLSSGGEQVAFALSSDGHTLTGSAGGSDVIRISIADDGTYAVTLLGPVDHAPGQGENRLSFDLGFQVSDGTVSDNGTINITIEDDQPVSGDIYQSLVIDPQNTNLMFVIDTSGSMAWDAATGSNTITTVERMELLLTSILEVINTYDAMGDVKIQLVTFDSGADSTYQSVWLTVDEAKALIGDGTSGSRDPVLEPNGGTDYDVAVATAQTAFAADGKLVASDGYSVANVSYFLSDGKPTTAGGTENTTGITGAEITQWQNFLTSNAIDSYAVGFGSGLTAADQALLDPLAYDGAASTDKDGVIVTDSSQLSNELLSTIQPPVIGGIFGSLENNGFGADDGAFLEIEMDGITYTYDPAANGGTGQIDLSSGSSVAGNEITIDTAGGATLTLNFVTGQYQYVADADLVMDTQVQEVFTFTSTDNDGDTTSGTVTLNVSRGIDTDGDGIINSIDVDDDNDGILDTVEDANGTTVTTTTPFSLETPAANIAANGGTGSQTIDMSAYGVAVGDTVTISNIFAKGDLNNTNEWFNLSFDNGVTNTGNLTTGFQDNAYHPILQNVSITATVVDVGGVPSIVVTGQTGSGSDSFGGFVGVDYYFTLSGVTTVTTTIADADGDGIINSLDIDSDNDGIADNIEAQTNAGYITSSGIDADHDGLDDAYEPAGQTPVATNGTPDYLTPDSDGDGTNDGLSPASSGDDRLVGSAAADTIDGLDGNDALIGLDGDDTLIGGIGNDILVGGAGDDLLMGGSGSDFFDWNGGDEGIAGTPATDHITDFSVADDTLDLSDLLDSLGLATQGGVVESYLSLTENASNQAVLNVKDSAGGSVVQEIVLDNVSIQDLKTDLSIDQGATNNDLLNQLIDQSKLIV</sequence>
<feature type="compositionally biased region" description="Low complexity" evidence="2">
    <location>
        <begin position="149"/>
        <end position="166"/>
    </location>
</feature>
<keyword evidence="5" id="KW-1185">Reference proteome</keyword>
<proteinExistence type="predicted"/>
<dbReference type="Gene3D" id="3.40.50.410">
    <property type="entry name" value="von Willebrand factor, type A domain"/>
    <property type="match status" value="1"/>
</dbReference>
<comment type="caution">
    <text evidence="4">The sequence shown here is derived from an EMBL/GenBank/DDBJ whole genome shotgun (WGS) entry which is preliminary data.</text>
</comment>
<dbReference type="PRINTS" id="PR00313">
    <property type="entry name" value="CABNDNGRPT"/>
</dbReference>
<dbReference type="InterPro" id="IPR038081">
    <property type="entry name" value="CalX-like_sf"/>
</dbReference>
<evidence type="ECO:0000259" key="3">
    <source>
        <dbReference type="PROSITE" id="PS50234"/>
    </source>
</evidence>
<feature type="region of interest" description="Disordered" evidence="2">
    <location>
        <begin position="149"/>
        <end position="170"/>
    </location>
</feature>
<dbReference type="EMBL" id="JAFFZP010000043">
    <property type="protein sequence ID" value="MBN0989546.1"/>
    <property type="molecule type" value="Genomic_DNA"/>
</dbReference>
<evidence type="ECO:0000313" key="5">
    <source>
        <dbReference type="Proteomes" id="UP000760472"/>
    </source>
</evidence>
<evidence type="ECO:0000313" key="4">
    <source>
        <dbReference type="EMBL" id="MBN0989546.1"/>
    </source>
</evidence>